<dbReference type="InParanoid" id="G3I7S1"/>
<proteinExistence type="predicted"/>
<reference evidence="2" key="1">
    <citation type="journal article" date="2011" name="Nat. Biotechnol.">
        <title>The genomic sequence of the Chinese hamster ovary (CHO)-K1 cell line.</title>
        <authorList>
            <person name="Xu X."/>
            <person name="Nagarajan H."/>
            <person name="Lewis N.E."/>
            <person name="Pan S."/>
            <person name="Cai Z."/>
            <person name="Liu X."/>
            <person name="Chen W."/>
            <person name="Xie M."/>
            <person name="Wang W."/>
            <person name="Hammond S."/>
            <person name="Andersen M.R."/>
            <person name="Neff N."/>
            <person name="Passarelli B."/>
            <person name="Koh W."/>
            <person name="Fan H.C."/>
            <person name="Wang J."/>
            <person name="Gui Y."/>
            <person name="Lee K.H."/>
            <person name="Betenbaugh M.J."/>
            <person name="Quake S.R."/>
            <person name="Famili I."/>
            <person name="Palsson B.O."/>
            <person name="Wang J."/>
        </authorList>
    </citation>
    <scope>NUCLEOTIDE SEQUENCE [LARGE SCALE GENOMIC DNA]</scope>
    <source>
        <strain evidence="2">CHO K1 cell line</strain>
    </source>
</reference>
<evidence type="ECO:0000313" key="1">
    <source>
        <dbReference type="EMBL" id="EGW12277.1"/>
    </source>
</evidence>
<gene>
    <name evidence="1" type="ORF">I79_019569</name>
</gene>
<accession>G3I7S1</accession>
<organism evidence="1 2">
    <name type="scientific">Cricetulus griseus</name>
    <name type="common">Chinese hamster</name>
    <name type="synonym">Cricetulus barabensis griseus</name>
    <dbReference type="NCBI Taxonomy" id="10029"/>
    <lineage>
        <taxon>Eukaryota</taxon>
        <taxon>Metazoa</taxon>
        <taxon>Chordata</taxon>
        <taxon>Craniata</taxon>
        <taxon>Vertebrata</taxon>
        <taxon>Euteleostomi</taxon>
        <taxon>Mammalia</taxon>
        <taxon>Eutheria</taxon>
        <taxon>Euarchontoglires</taxon>
        <taxon>Glires</taxon>
        <taxon>Rodentia</taxon>
        <taxon>Myomorpha</taxon>
        <taxon>Muroidea</taxon>
        <taxon>Cricetidae</taxon>
        <taxon>Cricetinae</taxon>
        <taxon>Cricetulus</taxon>
    </lineage>
</organism>
<dbReference type="AlphaFoldDB" id="G3I7S1"/>
<evidence type="ECO:0000313" key="2">
    <source>
        <dbReference type="Proteomes" id="UP000001075"/>
    </source>
</evidence>
<dbReference type="EMBL" id="JH001452">
    <property type="protein sequence ID" value="EGW12277.1"/>
    <property type="molecule type" value="Genomic_DNA"/>
</dbReference>
<name>G3I7S1_CRIGR</name>
<dbReference type="Proteomes" id="UP000001075">
    <property type="component" value="Unassembled WGS sequence"/>
</dbReference>
<protein>
    <submittedName>
        <fullName evidence="1">Uncharacterized protein</fullName>
    </submittedName>
</protein>
<sequence>MDSATSAAYITMDIHRLQGWQYHLSLYMASLQGQSSQTPGTLATFPLDTDTPAAEFPE</sequence>